<feature type="transmembrane region" description="Helical" evidence="1">
    <location>
        <begin position="18"/>
        <end position="41"/>
    </location>
</feature>
<dbReference type="Proteomes" id="UP001303587">
    <property type="component" value="Chromosome"/>
</dbReference>
<feature type="transmembrane region" description="Helical" evidence="1">
    <location>
        <begin position="53"/>
        <end position="72"/>
    </location>
</feature>
<evidence type="ECO:0000313" key="3">
    <source>
        <dbReference type="Proteomes" id="UP001303587"/>
    </source>
</evidence>
<reference evidence="2 3" key="1">
    <citation type="submission" date="2023-07" db="EMBL/GenBank/DDBJ databases">
        <title>Closed genoem sequence of Methanosarcinaceae archaeon Ac7.</title>
        <authorList>
            <person name="Poehlein A."/>
            <person name="Protasov E."/>
            <person name="Platt K."/>
            <person name="Reeh H."/>
            <person name="Daniel R."/>
            <person name="Brune A."/>
        </authorList>
    </citation>
    <scope>NUCLEOTIDE SEQUENCE [LARGE SCALE GENOMIC DNA]</scope>
    <source>
        <strain evidence="2 3">Ac7</strain>
    </source>
</reference>
<evidence type="ECO:0000313" key="2">
    <source>
        <dbReference type="EMBL" id="WNY25591.1"/>
    </source>
</evidence>
<keyword evidence="1" id="KW-0812">Transmembrane</keyword>
<accession>A0AA96VCE1</accession>
<evidence type="ECO:0000256" key="1">
    <source>
        <dbReference type="SAM" id="Phobius"/>
    </source>
</evidence>
<protein>
    <submittedName>
        <fullName evidence="2">Uncharacterized protein</fullName>
    </submittedName>
</protein>
<organism evidence="2 3">
    <name type="scientific">Methanolapillus millepedarum</name>
    <dbReference type="NCBI Taxonomy" id="3028296"/>
    <lineage>
        <taxon>Archaea</taxon>
        <taxon>Methanobacteriati</taxon>
        <taxon>Methanobacteriota</taxon>
        <taxon>Stenosarchaea group</taxon>
        <taxon>Methanomicrobia</taxon>
        <taxon>Methanosarcinales</taxon>
        <taxon>Methanosarcinaceae</taxon>
        <taxon>Methanolapillus</taxon>
    </lineage>
</organism>
<dbReference type="GeneID" id="89230249"/>
<sequence length="81" mass="9373">MNSNQEPVQNEKKTRKSVFIESVFLSLAVAFLFLAAVFLKIRYFSGSYTNIDVIGGAFFVFFLSWIIFLILLPRVRDMKKT</sequence>
<keyword evidence="1" id="KW-1133">Transmembrane helix</keyword>
<dbReference type="EMBL" id="CP131060">
    <property type="protein sequence ID" value="WNY25591.1"/>
    <property type="molecule type" value="Genomic_DNA"/>
</dbReference>
<keyword evidence="3" id="KW-1185">Reference proteome</keyword>
<name>A0AA96VCE1_9EURY</name>
<keyword evidence="1" id="KW-0472">Membrane</keyword>
<dbReference type="RefSeq" id="WP_338101954.1">
    <property type="nucleotide sequence ID" value="NZ_CP131060.1"/>
</dbReference>
<proteinExistence type="predicted"/>
<gene>
    <name evidence="2" type="ORF">MsAc7_11430</name>
</gene>
<dbReference type="AlphaFoldDB" id="A0AA96VCE1"/>